<gene>
    <name evidence="3" type="ORF">BC008_39230</name>
</gene>
<feature type="transmembrane region" description="Helical" evidence="1">
    <location>
        <begin position="110"/>
        <end position="129"/>
    </location>
</feature>
<dbReference type="GO" id="GO:0016747">
    <property type="term" value="F:acyltransferase activity, transferring groups other than amino-acyl groups"/>
    <property type="evidence" value="ECO:0007669"/>
    <property type="project" value="InterPro"/>
</dbReference>
<dbReference type="PANTHER" id="PTHR23028:SF53">
    <property type="entry name" value="ACYL_TRANSF_3 DOMAIN-CONTAINING PROTEIN"/>
    <property type="match status" value="1"/>
</dbReference>
<dbReference type="GO" id="GO:0016020">
    <property type="term" value="C:membrane"/>
    <property type="evidence" value="ECO:0007669"/>
    <property type="project" value="TreeGrafter"/>
</dbReference>
<reference evidence="3 4" key="1">
    <citation type="journal article" date="2015" name="Genome Announc.">
        <title>Draft Genome of the Euendolithic (true boring) Cyanobacterium Mastigocoleus testarum strain BC008.</title>
        <authorList>
            <person name="Guida B.S."/>
            <person name="Garcia-Pichel F."/>
        </authorList>
    </citation>
    <scope>NUCLEOTIDE SEQUENCE [LARGE SCALE GENOMIC DNA]</scope>
    <source>
        <strain evidence="3 4">BC008</strain>
    </source>
</reference>
<dbReference type="InterPro" id="IPR002656">
    <property type="entry name" value="Acyl_transf_3_dom"/>
</dbReference>
<keyword evidence="1" id="KW-0472">Membrane</keyword>
<dbReference type="PANTHER" id="PTHR23028">
    <property type="entry name" value="ACETYLTRANSFERASE"/>
    <property type="match status" value="1"/>
</dbReference>
<dbReference type="InterPro" id="IPR050879">
    <property type="entry name" value="Acyltransferase_3"/>
</dbReference>
<feature type="transmembrane region" description="Helical" evidence="1">
    <location>
        <begin position="55"/>
        <end position="81"/>
    </location>
</feature>
<feature type="transmembrane region" description="Helical" evidence="1">
    <location>
        <begin position="256"/>
        <end position="273"/>
    </location>
</feature>
<protein>
    <recommendedName>
        <fullName evidence="2">Acyltransferase 3 domain-containing protein</fullName>
    </recommendedName>
</protein>
<dbReference type="AlphaFoldDB" id="A0A0V7ZGG4"/>
<sequence>MSSVNNSIQSRLTSIDALRGLAALIIVIYHARPIFWIGLAQTWRSYGLSPNINAWLGYATFPLSFGGLAVDLFFVLSGYCIHRRGARNLASNSHSKLNLRQFFLRRFLRIYPVYFFSLCVTAIVDYYIIFNNPELVISGQENSLFSFLTSLLSLQGLVAPTFGSNTVFWTLALEIHFYLFYPLCYYLCRRYGTVIALGFIWISSLGYIIVDVLINLSDKFPHKGSGGPVFLSYWFIWGLGFYLAEVEAGRISLPKKFLPVTLIAAILTVPMSLLDFWPLARFSSGLAFAGLLYWSISKDGEYFWKGLIGKWLSIIGVFSYSIYAIHRPVLLFFQAKFAPDGAKSTNLMPTLLATALALVVGWFFFMLVERWTVKPYSIKKVN</sequence>
<proteinExistence type="predicted"/>
<keyword evidence="1" id="KW-0812">Transmembrane</keyword>
<keyword evidence="4" id="KW-1185">Reference proteome</keyword>
<dbReference type="Pfam" id="PF01757">
    <property type="entry name" value="Acyl_transf_3"/>
    <property type="match status" value="1"/>
</dbReference>
<organism evidence="3 4">
    <name type="scientific">Mastigocoleus testarum BC008</name>
    <dbReference type="NCBI Taxonomy" id="371196"/>
    <lineage>
        <taxon>Bacteria</taxon>
        <taxon>Bacillati</taxon>
        <taxon>Cyanobacteriota</taxon>
        <taxon>Cyanophyceae</taxon>
        <taxon>Nostocales</taxon>
        <taxon>Hapalosiphonaceae</taxon>
        <taxon>Mastigocoleus</taxon>
    </lineage>
</organism>
<dbReference type="EMBL" id="LMTZ01000140">
    <property type="protein sequence ID" value="KST63318.1"/>
    <property type="molecule type" value="Genomic_DNA"/>
</dbReference>
<feature type="domain" description="Acyltransferase 3" evidence="2">
    <location>
        <begin position="13"/>
        <end position="365"/>
    </location>
</feature>
<dbReference type="Proteomes" id="UP000053372">
    <property type="component" value="Unassembled WGS sequence"/>
</dbReference>
<feature type="transmembrane region" description="Helical" evidence="1">
    <location>
        <begin position="346"/>
        <end position="368"/>
    </location>
</feature>
<evidence type="ECO:0000313" key="4">
    <source>
        <dbReference type="Proteomes" id="UP000053372"/>
    </source>
</evidence>
<feature type="transmembrane region" description="Helical" evidence="1">
    <location>
        <begin position="167"/>
        <end position="187"/>
    </location>
</feature>
<comment type="caution">
    <text evidence="3">The sequence shown here is derived from an EMBL/GenBank/DDBJ whole genome shotgun (WGS) entry which is preliminary data.</text>
</comment>
<accession>A0A0V7ZGG4</accession>
<keyword evidence="1" id="KW-1133">Transmembrane helix</keyword>
<feature type="transmembrane region" description="Helical" evidence="1">
    <location>
        <begin position="21"/>
        <end position="43"/>
    </location>
</feature>
<dbReference type="GO" id="GO:0000271">
    <property type="term" value="P:polysaccharide biosynthetic process"/>
    <property type="evidence" value="ECO:0007669"/>
    <property type="project" value="TreeGrafter"/>
</dbReference>
<evidence type="ECO:0000256" key="1">
    <source>
        <dbReference type="SAM" id="Phobius"/>
    </source>
</evidence>
<feature type="transmembrane region" description="Helical" evidence="1">
    <location>
        <begin position="279"/>
        <end position="296"/>
    </location>
</feature>
<name>A0A0V7ZGG4_9CYAN</name>
<feature type="transmembrane region" description="Helical" evidence="1">
    <location>
        <begin position="226"/>
        <end position="244"/>
    </location>
</feature>
<evidence type="ECO:0000313" key="3">
    <source>
        <dbReference type="EMBL" id="KST63318.1"/>
    </source>
</evidence>
<feature type="transmembrane region" description="Helical" evidence="1">
    <location>
        <begin position="194"/>
        <end position="214"/>
    </location>
</feature>
<evidence type="ECO:0000259" key="2">
    <source>
        <dbReference type="Pfam" id="PF01757"/>
    </source>
</evidence>
<feature type="transmembrane region" description="Helical" evidence="1">
    <location>
        <begin position="308"/>
        <end position="326"/>
    </location>
</feature>